<sequence length="154" mass="17266">MIERKLLRAEGVRKNETLIRIQKAELGEGNLEPVKLMSGCVRIDARMVRALDLLLEGLRPSVDQKLRIDLHTLNDIIHNLFNNCIGRGLFGVVFLCIETPGHLDGFLNSLNIVVLHSAPIYFEFASVYLSINNAKISKAHVAPFPELPGVKLHY</sequence>
<name>A0A6N3I2R7_9FIRM</name>
<dbReference type="AlphaFoldDB" id="A0A6N3I2R7"/>
<protein>
    <submittedName>
        <fullName evidence="1">Uncharacterized protein</fullName>
    </submittedName>
</protein>
<reference evidence="1" key="1">
    <citation type="submission" date="2019-11" db="EMBL/GenBank/DDBJ databases">
        <authorList>
            <person name="Feng L."/>
        </authorList>
    </citation>
    <scope>NUCLEOTIDE SEQUENCE</scope>
    <source>
        <strain evidence="1">ChathewayiLFYP18</strain>
    </source>
</reference>
<dbReference type="EMBL" id="CACRUH010000095">
    <property type="protein sequence ID" value="VYU83432.1"/>
    <property type="molecule type" value="Genomic_DNA"/>
</dbReference>
<proteinExistence type="predicted"/>
<gene>
    <name evidence="1" type="ORF">CHLFYP18_04206</name>
</gene>
<accession>A0A6N3I2R7</accession>
<evidence type="ECO:0000313" key="1">
    <source>
        <dbReference type="EMBL" id="VYU83432.1"/>
    </source>
</evidence>
<organism evidence="1">
    <name type="scientific">Hungatella hathewayi</name>
    <dbReference type="NCBI Taxonomy" id="154046"/>
    <lineage>
        <taxon>Bacteria</taxon>
        <taxon>Bacillati</taxon>
        <taxon>Bacillota</taxon>
        <taxon>Clostridia</taxon>
        <taxon>Lachnospirales</taxon>
        <taxon>Lachnospiraceae</taxon>
        <taxon>Hungatella</taxon>
    </lineage>
</organism>